<dbReference type="HOGENOM" id="CLU_2421254_0_0_4"/>
<gene>
    <name evidence="1" type="ORF">BGL_1c25690</name>
</gene>
<accession>A0A0B6RUI6</accession>
<dbReference type="EMBL" id="CP002580">
    <property type="protein sequence ID" value="AJK47058.1"/>
    <property type="molecule type" value="Genomic_DNA"/>
</dbReference>
<reference evidence="1 2" key="2">
    <citation type="journal article" date="2016" name="Appl. Microbiol. Biotechnol.">
        <title>Mutations improving production and secretion of extracellular lipase by Burkholderia glumae PG1.</title>
        <authorList>
            <person name="Knapp A."/>
            <person name="Voget S."/>
            <person name="Gao R."/>
            <person name="Zaburannyi N."/>
            <person name="Krysciak D."/>
            <person name="Breuer M."/>
            <person name="Hauer B."/>
            <person name="Streit W.R."/>
            <person name="Muller R."/>
            <person name="Daniel R."/>
            <person name="Jaeger K.E."/>
        </authorList>
    </citation>
    <scope>NUCLEOTIDE SEQUENCE [LARGE SCALE GENOMIC DNA]</scope>
    <source>
        <strain evidence="1 2">PG1</strain>
    </source>
</reference>
<dbReference type="Proteomes" id="UP000031838">
    <property type="component" value="Chromosome 1"/>
</dbReference>
<protein>
    <submittedName>
        <fullName evidence="1">Uncharacterized protein</fullName>
    </submittedName>
</protein>
<evidence type="ECO:0000313" key="2">
    <source>
        <dbReference type="Proteomes" id="UP000031838"/>
    </source>
</evidence>
<dbReference type="AlphaFoldDB" id="A0A0B6RUI6"/>
<proteinExistence type="predicted"/>
<name>A0A0B6RUI6_BURPL</name>
<keyword evidence="2" id="KW-1185">Reference proteome</keyword>
<reference evidence="2" key="1">
    <citation type="submission" date="2011-03" db="EMBL/GenBank/DDBJ databases">
        <authorList>
            <person name="Voget S."/>
            <person name="Streit W.R."/>
            <person name="Jaeger K.E."/>
            <person name="Daniel R."/>
        </authorList>
    </citation>
    <scope>NUCLEOTIDE SEQUENCE [LARGE SCALE GENOMIC DNA]</scope>
    <source>
        <strain evidence="2">PG1</strain>
    </source>
</reference>
<sequence length="91" mass="10289">MKRLLTIEDTFFIPGRGLVVVPGPLEKEFAGPGNVEVELRRPDGSVRQLLLTLAYHFQSPPSRERRWSCTLDAQSKAEVPIGTEVWIDDVR</sequence>
<evidence type="ECO:0000313" key="1">
    <source>
        <dbReference type="EMBL" id="AJK47058.1"/>
    </source>
</evidence>
<dbReference type="KEGG" id="bgp:BGL_1c25690"/>
<organism evidence="1 2">
    <name type="scientific">Burkholderia plantarii</name>
    <dbReference type="NCBI Taxonomy" id="41899"/>
    <lineage>
        <taxon>Bacteria</taxon>
        <taxon>Pseudomonadati</taxon>
        <taxon>Pseudomonadota</taxon>
        <taxon>Betaproteobacteria</taxon>
        <taxon>Burkholderiales</taxon>
        <taxon>Burkholderiaceae</taxon>
        <taxon>Burkholderia</taxon>
    </lineage>
</organism>